<sequence length="315" mass="35169">MSFGDDTGRFSRIRASFDEWRKSFFGGCVFSKSAGRSRRKVDGKENRNPPGSCKKAGVSESHCTVSKVRKAPQSDLCVAESFDDSMLDKFTAIPYGVDKNEWLATHTLALFDNVNALCGIIAELCTPVSCPVMSYPGVSKAYFIDERGKRHQYSAIQYIDNVMCLCERSRKNEALFPTKFGSNFASDFELHCRRMIRLLWHCCGHLYTKHWDHLQILNLRPQCGLAIAHLTKIAKIFALLDTKEYAVLAKTLYLVRPPIIPEPPAKRIGAFDDQGNSTSNDSNIRCNKVPAAKSGSWGGHPTPTVLSCKPYAQTC</sequence>
<dbReference type="InterPro" id="IPR005301">
    <property type="entry name" value="MOB_kinase_act_fam"/>
</dbReference>
<dbReference type="AlphaFoldDB" id="A0A914Z6Y9"/>
<dbReference type="Proteomes" id="UP000887577">
    <property type="component" value="Unplaced"/>
</dbReference>
<dbReference type="PANTHER" id="PTHR22599">
    <property type="entry name" value="MPS ONE BINDER KINASE ACTIVATOR-LIKE MOB"/>
    <property type="match status" value="1"/>
</dbReference>
<feature type="binding site" evidence="1">
    <location>
        <position position="130"/>
    </location>
    <ligand>
        <name>Zn(2+)</name>
        <dbReference type="ChEBI" id="CHEBI:29105"/>
    </ligand>
</feature>
<evidence type="ECO:0000313" key="2">
    <source>
        <dbReference type="Proteomes" id="UP000887577"/>
    </source>
</evidence>
<accession>A0A914Z6Y9</accession>
<protein>
    <submittedName>
        <fullName evidence="3">Mob1/phocein family protein</fullName>
    </submittedName>
</protein>
<keyword evidence="1" id="KW-0479">Metal-binding</keyword>
<dbReference type="InterPro" id="IPR036703">
    <property type="entry name" value="MOB_kinase_act_sf"/>
</dbReference>
<name>A0A914Z6Y9_9BILA</name>
<dbReference type="Gene3D" id="1.20.140.30">
    <property type="entry name" value="MOB kinase activator"/>
    <property type="match status" value="1"/>
</dbReference>
<dbReference type="SUPFAM" id="SSF101152">
    <property type="entry name" value="Mob1/phocein"/>
    <property type="match status" value="1"/>
</dbReference>
<proteinExistence type="predicted"/>
<dbReference type="SMART" id="SM01388">
    <property type="entry name" value="Mob1_phocein"/>
    <property type="match status" value="1"/>
</dbReference>
<feature type="binding site" evidence="1">
    <location>
        <position position="205"/>
    </location>
    <ligand>
        <name>Zn(2+)</name>
        <dbReference type="ChEBI" id="CHEBI:29105"/>
    </ligand>
</feature>
<evidence type="ECO:0000313" key="3">
    <source>
        <dbReference type="WBParaSite" id="PSU_v2.g7663.t1"/>
    </source>
</evidence>
<evidence type="ECO:0000256" key="1">
    <source>
        <dbReference type="PIRSR" id="PIRSR605301-1"/>
    </source>
</evidence>
<feature type="binding site" evidence="1">
    <location>
        <position position="125"/>
    </location>
    <ligand>
        <name>Zn(2+)</name>
        <dbReference type="ChEBI" id="CHEBI:29105"/>
    </ligand>
</feature>
<organism evidence="2 3">
    <name type="scientific">Panagrolaimus superbus</name>
    <dbReference type="NCBI Taxonomy" id="310955"/>
    <lineage>
        <taxon>Eukaryota</taxon>
        <taxon>Metazoa</taxon>
        <taxon>Ecdysozoa</taxon>
        <taxon>Nematoda</taxon>
        <taxon>Chromadorea</taxon>
        <taxon>Rhabditida</taxon>
        <taxon>Tylenchina</taxon>
        <taxon>Panagrolaimomorpha</taxon>
        <taxon>Panagrolaimoidea</taxon>
        <taxon>Panagrolaimidae</taxon>
        <taxon>Panagrolaimus</taxon>
    </lineage>
</organism>
<keyword evidence="2" id="KW-1185">Reference proteome</keyword>
<feature type="binding site" evidence="1">
    <location>
        <position position="210"/>
    </location>
    <ligand>
        <name>Zn(2+)</name>
        <dbReference type="ChEBI" id="CHEBI:29105"/>
    </ligand>
</feature>
<dbReference type="Pfam" id="PF03637">
    <property type="entry name" value="Mob1_phocein"/>
    <property type="match status" value="1"/>
</dbReference>
<reference evidence="3" key="1">
    <citation type="submission" date="2022-11" db="UniProtKB">
        <authorList>
            <consortium name="WormBaseParasite"/>
        </authorList>
    </citation>
    <scope>IDENTIFICATION</scope>
</reference>
<dbReference type="WBParaSite" id="PSU_v2.g7663.t1">
    <property type="protein sequence ID" value="PSU_v2.g7663.t1"/>
    <property type="gene ID" value="PSU_v2.g7663"/>
</dbReference>
<keyword evidence="1" id="KW-0862">Zinc</keyword>